<sequence length="305" mass="32056">MKFFVIKILRALAATLLLLSMSTPAFAAECHPTLHPMVKDDRTVPAEWRDPAELVFGLGDSAKQQLSNPVGPIPAGTAWMIGATQQAGVPWLGANTQHPSLLEHTSGDVAWEITNFDGPGAMFVFTQGGLGQVVGEEWFRGVDGQAQGSHTIPANSHVHPNWMFSAPGTYTVTVRQSATTSNGEPVSGEATLTFDIGGAGNANDGHFDFGSVFDEEGECAQPVAASNANPAPDQGETQLQSQDHQQQDVAPAQRGGALAETGTTVMTLPVAVLGLGVFVFGAGWLCLDASLRRRVAAAWGFGGHR</sequence>
<reference evidence="4 5" key="1">
    <citation type="submission" date="2021-01" db="EMBL/GenBank/DDBJ databases">
        <title>Identification and Characterization of Corynebacterium sp.</title>
        <authorList>
            <person name="Luo Q."/>
            <person name="Qu P."/>
            <person name="Chen Q."/>
        </authorList>
    </citation>
    <scope>NUCLEOTIDE SEQUENCE [LARGE SCALE GENOMIC DNA]</scope>
    <source>
        <strain evidence="4 5">MC-18</strain>
    </source>
</reference>
<keyword evidence="2" id="KW-1133">Transmembrane helix</keyword>
<keyword evidence="2" id="KW-0812">Transmembrane</keyword>
<dbReference type="InterPro" id="IPR022395">
    <property type="entry name" value="CHP03773_ABC_transptr-like"/>
</dbReference>
<dbReference type="EMBL" id="JAEUWV010000002">
    <property type="protein sequence ID" value="MCO6393939.1"/>
    <property type="molecule type" value="Genomic_DNA"/>
</dbReference>
<proteinExistence type="predicted"/>
<evidence type="ECO:0000313" key="4">
    <source>
        <dbReference type="EMBL" id="MCO6393939.1"/>
    </source>
</evidence>
<name>A0AAW5HRN6_9CORY</name>
<evidence type="ECO:0000256" key="3">
    <source>
        <dbReference type="SAM" id="SignalP"/>
    </source>
</evidence>
<keyword evidence="3" id="KW-0732">Signal</keyword>
<accession>A0AAW5HRN6</accession>
<dbReference type="NCBIfam" id="TIGR03769">
    <property type="entry name" value="P_ac_wall_RPT"/>
    <property type="match status" value="1"/>
</dbReference>
<protein>
    <submittedName>
        <fullName evidence="4">TIGR03773 family transporter-associated surface protein</fullName>
    </submittedName>
</protein>
<dbReference type="NCBIfam" id="NF038134">
    <property type="entry name" value="choice_anch_M"/>
    <property type="match status" value="1"/>
</dbReference>
<dbReference type="RefSeq" id="WP_071572799.1">
    <property type="nucleotide sequence ID" value="NZ_JAEUWV010000002.1"/>
</dbReference>
<comment type="caution">
    <text evidence="4">The sequence shown here is derived from an EMBL/GenBank/DDBJ whole genome shotgun (WGS) entry which is preliminary data.</text>
</comment>
<feature type="transmembrane region" description="Helical" evidence="2">
    <location>
        <begin position="266"/>
        <end position="287"/>
    </location>
</feature>
<dbReference type="AlphaFoldDB" id="A0AAW5HRN6"/>
<dbReference type="NCBIfam" id="TIGR03773">
    <property type="entry name" value="anch_rpt_wall"/>
    <property type="match status" value="1"/>
</dbReference>
<dbReference type="InterPro" id="IPR022435">
    <property type="entry name" value="Surface-anchored_actinobac"/>
</dbReference>
<evidence type="ECO:0000256" key="1">
    <source>
        <dbReference type="SAM" id="MobiDB-lite"/>
    </source>
</evidence>
<feature type="region of interest" description="Disordered" evidence="1">
    <location>
        <begin position="224"/>
        <end position="256"/>
    </location>
</feature>
<evidence type="ECO:0000313" key="5">
    <source>
        <dbReference type="Proteomes" id="UP001205920"/>
    </source>
</evidence>
<feature type="chain" id="PRO_5043958223" evidence="3">
    <location>
        <begin position="28"/>
        <end position="305"/>
    </location>
</feature>
<gene>
    <name evidence="4" type="ORF">JMN37_02890</name>
</gene>
<dbReference type="Proteomes" id="UP001205920">
    <property type="component" value="Unassembled WGS sequence"/>
</dbReference>
<feature type="signal peptide" evidence="3">
    <location>
        <begin position="1"/>
        <end position="27"/>
    </location>
</feature>
<keyword evidence="5" id="KW-1185">Reference proteome</keyword>
<evidence type="ECO:0000256" key="2">
    <source>
        <dbReference type="SAM" id="Phobius"/>
    </source>
</evidence>
<organism evidence="4 5">
    <name type="scientific">Corynebacterium lipophilum</name>
    <dbReference type="NCBI Taxonomy" id="2804918"/>
    <lineage>
        <taxon>Bacteria</taxon>
        <taxon>Bacillati</taxon>
        <taxon>Actinomycetota</taxon>
        <taxon>Actinomycetes</taxon>
        <taxon>Mycobacteriales</taxon>
        <taxon>Corynebacteriaceae</taxon>
        <taxon>Corynebacterium</taxon>
    </lineage>
</organism>
<keyword evidence="2" id="KW-0472">Membrane</keyword>